<dbReference type="Pfam" id="PF08478">
    <property type="entry name" value="POTRA_1"/>
    <property type="match status" value="1"/>
</dbReference>
<dbReference type="GO" id="GO:0005886">
    <property type="term" value="C:plasma membrane"/>
    <property type="evidence" value="ECO:0007669"/>
    <property type="project" value="UniProtKB-SubCell"/>
</dbReference>
<comment type="similarity">
    <text evidence="8">Belongs to the FtsQ/DivIB family. FtsQ subfamily.</text>
</comment>
<dbReference type="PROSITE" id="PS51779">
    <property type="entry name" value="POTRA"/>
    <property type="match status" value="1"/>
</dbReference>
<protein>
    <recommendedName>
        <fullName evidence="8">Cell division protein FtsQ</fullName>
    </recommendedName>
</protein>
<evidence type="ECO:0000256" key="4">
    <source>
        <dbReference type="ARBA" id="ARBA00022692"/>
    </source>
</evidence>
<dbReference type="GO" id="GO:0090529">
    <property type="term" value="P:cell septum assembly"/>
    <property type="evidence" value="ECO:0007669"/>
    <property type="project" value="InterPro"/>
</dbReference>
<feature type="transmembrane region" description="Helical" evidence="8">
    <location>
        <begin position="20"/>
        <end position="41"/>
    </location>
</feature>
<reference evidence="10" key="1">
    <citation type="submission" date="2020-02" db="EMBL/GenBank/DDBJ databases">
        <authorList>
            <person name="Meier V. D."/>
        </authorList>
    </citation>
    <scope>NUCLEOTIDE SEQUENCE</scope>
    <source>
        <strain evidence="10">AVDCRST_MAG46</strain>
    </source>
</reference>
<evidence type="ECO:0000259" key="9">
    <source>
        <dbReference type="PROSITE" id="PS51779"/>
    </source>
</evidence>
<proteinExistence type="inferred from homology"/>
<evidence type="ECO:0000256" key="2">
    <source>
        <dbReference type="ARBA" id="ARBA00022475"/>
    </source>
</evidence>
<keyword evidence="4 8" id="KW-0812">Transmembrane</keyword>
<dbReference type="InterPro" id="IPR050487">
    <property type="entry name" value="FtsQ_DivIB"/>
</dbReference>
<evidence type="ECO:0000256" key="1">
    <source>
        <dbReference type="ARBA" id="ARBA00004370"/>
    </source>
</evidence>
<evidence type="ECO:0000256" key="3">
    <source>
        <dbReference type="ARBA" id="ARBA00022618"/>
    </source>
</evidence>
<comment type="function">
    <text evidence="8">Essential cell division protein.</text>
</comment>
<evidence type="ECO:0000256" key="7">
    <source>
        <dbReference type="ARBA" id="ARBA00023306"/>
    </source>
</evidence>
<name>A0A6J4L028_9ACTN</name>
<dbReference type="Gene3D" id="3.10.20.310">
    <property type="entry name" value="membrane protein fhac"/>
    <property type="match status" value="1"/>
</dbReference>
<feature type="domain" description="POTRA" evidence="9">
    <location>
        <begin position="46"/>
        <end position="114"/>
    </location>
</feature>
<dbReference type="GO" id="GO:0032153">
    <property type="term" value="C:cell division site"/>
    <property type="evidence" value="ECO:0007669"/>
    <property type="project" value="UniProtKB-UniRule"/>
</dbReference>
<organism evidence="10">
    <name type="scientific">uncultured Nocardioidaceae bacterium</name>
    <dbReference type="NCBI Taxonomy" id="253824"/>
    <lineage>
        <taxon>Bacteria</taxon>
        <taxon>Bacillati</taxon>
        <taxon>Actinomycetota</taxon>
        <taxon>Actinomycetes</taxon>
        <taxon>Propionibacteriales</taxon>
        <taxon>Nocardioidaceae</taxon>
        <taxon>environmental samples</taxon>
    </lineage>
</organism>
<dbReference type="InterPro" id="IPR026579">
    <property type="entry name" value="FtsQ"/>
</dbReference>
<dbReference type="AlphaFoldDB" id="A0A6J4L028"/>
<evidence type="ECO:0000256" key="8">
    <source>
        <dbReference type="HAMAP-Rule" id="MF_00911"/>
    </source>
</evidence>
<dbReference type="EMBL" id="CADCUD010000055">
    <property type="protein sequence ID" value="CAA9319616.1"/>
    <property type="molecule type" value="Genomic_DNA"/>
</dbReference>
<dbReference type="InterPro" id="IPR013685">
    <property type="entry name" value="POTRA_FtsQ_type"/>
</dbReference>
<accession>A0A6J4L028</accession>
<dbReference type="PANTHER" id="PTHR37820">
    <property type="entry name" value="CELL DIVISION PROTEIN DIVIB"/>
    <property type="match status" value="1"/>
</dbReference>
<keyword evidence="5 8" id="KW-1133">Transmembrane helix</keyword>
<keyword evidence="6 8" id="KW-0472">Membrane</keyword>
<dbReference type="InterPro" id="IPR034746">
    <property type="entry name" value="POTRA"/>
</dbReference>
<comment type="subcellular location">
    <subcellularLocation>
        <location evidence="8">Cell membrane</location>
        <topology evidence="8">Single-pass type II membrane protein</topology>
    </subcellularLocation>
    <subcellularLocation>
        <location evidence="1">Membrane</location>
    </subcellularLocation>
    <text evidence="8">Localizes to the division septum.</text>
</comment>
<sequence length="240" mass="25531">MTSGRDPFYRRRLVGRLSRYRVQLLVLLGLVVGAALVWVVYFSAVLGVHRVEVDGTTLLTAQQVEAAAAVPAGTALASIDLGEVAERVRSLDPVADVRVERLWPRGLSIVVTERRSVAVVRQAGVLSGMDSEGVLFRTYDAAPDHLPLVDAEDLDATGRDEALAEVATALAALDADVASRVDHVEVASRDAIVLVLGGGDRVTWGSAEESELKGQVLTALLEQKASAYDVSVPGQPTTRP</sequence>
<dbReference type="HAMAP" id="MF_00911">
    <property type="entry name" value="FtsQ_subfam"/>
    <property type="match status" value="1"/>
</dbReference>
<evidence type="ECO:0000256" key="5">
    <source>
        <dbReference type="ARBA" id="ARBA00022989"/>
    </source>
</evidence>
<evidence type="ECO:0000313" key="10">
    <source>
        <dbReference type="EMBL" id="CAA9319616.1"/>
    </source>
</evidence>
<keyword evidence="7 8" id="KW-0131">Cell cycle</keyword>
<dbReference type="GO" id="GO:0043093">
    <property type="term" value="P:FtsZ-dependent cytokinesis"/>
    <property type="evidence" value="ECO:0007669"/>
    <property type="project" value="UniProtKB-UniRule"/>
</dbReference>
<dbReference type="InterPro" id="IPR005548">
    <property type="entry name" value="Cell_div_FtsQ/DivIB_C"/>
</dbReference>
<evidence type="ECO:0000256" key="6">
    <source>
        <dbReference type="ARBA" id="ARBA00023136"/>
    </source>
</evidence>
<dbReference type="PANTHER" id="PTHR37820:SF1">
    <property type="entry name" value="CELL DIVISION PROTEIN FTSQ"/>
    <property type="match status" value="1"/>
</dbReference>
<dbReference type="Pfam" id="PF03799">
    <property type="entry name" value="FtsQ_DivIB_C"/>
    <property type="match status" value="1"/>
</dbReference>
<keyword evidence="2 8" id="KW-1003">Cell membrane</keyword>
<keyword evidence="3 8" id="KW-0132">Cell division</keyword>
<gene>
    <name evidence="8" type="primary">ftsQ</name>
    <name evidence="10" type="ORF">AVDCRST_MAG46-748</name>
</gene>